<keyword evidence="4" id="KW-1185">Reference proteome</keyword>
<dbReference type="InParanoid" id="A0A1Q6DSG4"/>
<dbReference type="Proteomes" id="UP000185744">
    <property type="component" value="Unassembled WGS sequence"/>
</dbReference>
<evidence type="ECO:0000256" key="1">
    <source>
        <dbReference type="ARBA" id="ARBA00022975"/>
    </source>
</evidence>
<dbReference type="AlphaFoldDB" id="A0A1Q6DSG4"/>
<dbReference type="PROSITE" id="PS51855">
    <property type="entry name" value="MGS"/>
    <property type="match status" value="1"/>
</dbReference>
<sequence length="187" mass="21090">MSGIEVERGLISAADKRGLSSFCRFLSNIGVELFATSGSLGYLRDRGINANSVSELTGFNELLDGKVKTLSPELHAGILGSKDELEEINQPRFKKIDLVVVNLYDYEKKREIDIGGHALIRSAAKNYENTVVLTKSRDYLEFTNEFRKNKSISKEFSLEKAIEALEYTSEYDKKITKALKDIKEKKK</sequence>
<dbReference type="InterPro" id="IPR036914">
    <property type="entry name" value="MGS-like_dom_sf"/>
</dbReference>
<dbReference type="STRING" id="1903181.BTN85_1965"/>
<dbReference type="InterPro" id="IPR011607">
    <property type="entry name" value="MGS-like_dom"/>
</dbReference>
<evidence type="ECO:0000259" key="2">
    <source>
        <dbReference type="PROSITE" id="PS51855"/>
    </source>
</evidence>
<dbReference type="PANTHER" id="PTHR11692">
    <property type="entry name" value="BIFUNCTIONAL PURINE BIOSYNTHESIS PROTEIN PURH"/>
    <property type="match status" value="1"/>
</dbReference>
<gene>
    <name evidence="3" type="ORF">BTN85_1965</name>
</gene>
<reference evidence="3" key="1">
    <citation type="submission" date="2016-12" db="EMBL/GenBank/DDBJ databases">
        <title>Discovery of methanogenic haloarchaea.</title>
        <authorList>
            <person name="Sorokin D.Y."/>
            <person name="Makarova K.S."/>
            <person name="Abbas B."/>
            <person name="Ferrer M."/>
            <person name="Golyshin P.N."/>
        </authorList>
    </citation>
    <scope>NUCLEOTIDE SEQUENCE [LARGE SCALE GENOMIC DNA]</scope>
    <source>
        <strain evidence="3">HMET1</strain>
    </source>
</reference>
<dbReference type="InterPro" id="IPR002695">
    <property type="entry name" value="PurH-like"/>
</dbReference>
<dbReference type="GO" id="GO:0006221">
    <property type="term" value="P:pyrimidine nucleotide biosynthetic process"/>
    <property type="evidence" value="ECO:0007669"/>
    <property type="project" value="UniProtKB-KW"/>
</dbReference>
<evidence type="ECO:0000313" key="4">
    <source>
        <dbReference type="Proteomes" id="UP000185744"/>
    </source>
</evidence>
<dbReference type="SMART" id="SM00851">
    <property type="entry name" value="MGS"/>
    <property type="match status" value="1"/>
</dbReference>
<dbReference type="Gene3D" id="3.40.50.1380">
    <property type="entry name" value="Methylglyoxal synthase-like domain"/>
    <property type="match status" value="1"/>
</dbReference>
<dbReference type="GO" id="GO:0006189">
    <property type="term" value="P:'de novo' IMP biosynthetic process"/>
    <property type="evidence" value="ECO:0007669"/>
    <property type="project" value="TreeGrafter"/>
</dbReference>
<protein>
    <submittedName>
        <fullName evidence="3">AICAR transformylase/IMP cyclohydrolase PurH</fullName>
    </submittedName>
</protein>
<dbReference type="GO" id="GO:0004643">
    <property type="term" value="F:phosphoribosylaminoimidazolecarboxamide formyltransferase activity"/>
    <property type="evidence" value="ECO:0007669"/>
    <property type="project" value="InterPro"/>
</dbReference>
<organism evidence="3 4">
    <name type="scientific">Methanohalarchaeum thermophilum</name>
    <dbReference type="NCBI Taxonomy" id="1903181"/>
    <lineage>
        <taxon>Archaea</taxon>
        <taxon>Methanobacteriati</taxon>
        <taxon>Methanobacteriota</taxon>
        <taxon>Methanonatronarchaeia</taxon>
        <taxon>Methanonatronarchaeales</taxon>
        <taxon>Methanonatronarchaeaceae</taxon>
        <taxon>Candidatus Methanohalarchaeum</taxon>
    </lineage>
</organism>
<dbReference type="SUPFAM" id="SSF52335">
    <property type="entry name" value="Methylglyoxal synthase-like"/>
    <property type="match status" value="1"/>
</dbReference>
<feature type="domain" description="MGS-like" evidence="2">
    <location>
        <begin position="1"/>
        <end position="134"/>
    </location>
</feature>
<comment type="caution">
    <text evidence="3">The sequence shown here is derived from an EMBL/GenBank/DDBJ whole genome shotgun (WGS) entry which is preliminary data.</text>
</comment>
<dbReference type="EMBL" id="MSDW01000002">
    <property type="protein sequence ID" value="OKY77315.1"/>
    <property type="molecule type" value="Genomic_DNA"/>
</dbReference>
<accession>A0A1Q6DSG4</accession>
<proteinExistence type="predicted"/>
<dbReference type="CDD" id="cd01421">
    <property type="entry name" value="IMPCH"/>
    <property type="match status" value="1"/>
</dbReference>
<dbReference type="Pfam" id="PF02142">
    <property type="entry name" value="MGS"/>
    <property type="match status" value="1"/>
</dbReference>
<dbReference type="PANTHER" id="PTHR11692:SF0">
    <property type="entry name" value="BIFUNCTIONAL PURINE BIOSYNTHESIS PROTEIN ATIC"/>
    <property type="match status" value="1"/>
</dbReference>
<evidence type="ECO:0000313" key="3">
    <source>
        <dbReference type="EMBL" id="OKY77315.1"/>
    </source>
</evidence>
<dbReference type="GO" id="GO:0003937">
    <property type="term" value="F:IMP cyclohydrolase activity"/>
    <property type="evidence" value="ECO:0007669"/>
    <property type="project" value="InterPro"/>
</dbReference>
<dbReference type="GO" id="GO:0005829">
    <property type="term" value="C:cytosol"/>
    <property type="evidence" value="ECO:0007669"/>
    <property type="project" value="TreeGrafter"/>
</dbReference>
<name>A0A1Q6DSG4_METT1</name>
<keyword evidence="1" id="KW-0665">Pyrimidine biosynthesis</keyword>